<reference evidence="3" key="1">
    <citation type="journal article" date="2017" name="Cell">
        <title>Insights into land plant evolution garnered from the Marchantia polymorpha genome.</title>
        <authorList>
            <person name="Bowman J.L."/>
            <person name="Kohchi T."/>
            <person name="Yamato K.T."/>
            <person name="Jenkins J."/>
            <person name="Shu S."/>
            <person name="Ishizaki K."/>
            <person name="Yamaoka S."/>
            <person name="Nishihama R."/>
            <person name="Nakamura Y."/>
            <person name="Berger F."/>
            <person name="Adam C."/>
            <person name="Aki S.S."/>
            <person name="Althoff F."/>
            <person name="Araki T."/>
            <person name="Arteaga-Vazquez M.A."/>
            <person name="Balasubrmanian S."/>
            <person name="Barry K."/>
            <person name="Bauer D."/>
            <person name="Boehm C.R."/>
            <person name="Briginshaw L."/>
            <person name="Caballero-Perez J."/>
            <person name="Catarino B."/>
            <person name="Chen F."/>
            <person name="Chiyoda S."/>
            <person name="Chovatia M."/>
            <person name="Davies K.M."/>
            <person name="Delmans M."/>
            <person name="Demura T."/>
            <person name="Dierschke T."/>
            <person name="Dolan L."/>
            <person name="Dorantes-Acosta A.E."/>
            <person name="Eklund D.M."/>
            <person name="Florent S.N."/>
            <person name="Flores-Sandoval E."/>
            <person name="Fujiyama A."/>
            <person name="Fukuzawa H."/>
            <person name="Galik B."/>
            <person name="Grimanelli D."/>
            <person name="Grimwood J."/>
            <person name="Grossniklaus U."/>
            <person name="Hamada T."/>
            <person name="Haseloff J."/>
            <person name="Hetherington A.J."/>
            <person name="Higo A."/>
            <person name="Hirakawa Y."/>
            <person name="Hundley H.N."/>
            <person name="Ikeda Y."/>
            <person name="Inoue K."/>
            <person name="Inoue S.I."/>
            <person name="Ishida S."/>
            <person name="Jia Q."/>
            <person name="Kakita M."/>
            <person name="Kanazawa T."/>
            <person name="Kawai Y."/>
            <person name="Kawashima T."/>
            <person name="Kennedy M."/>
            <person name="Kinose K."/>
            <person name="Kinoshita T."/>
            <person name="Kohara Y."/>
            <person name="Koide E."/>
            <person name="Komatsu K."/>
            <person name="Kopischke S."/>
            <person name="Kubo M."/>
            <person name="Kyozuka J."/>
            <person name="Lagercrantz U."/>
            <person name="Lin S.S."/>
            <person name="Lindquist E."/>
            <person name="Lipzen A.M."/>
            <person name="Lu C.W."/>
            <person name="De Luna E."/>
            <person name="Martienssen R.A."/>
            <person name="Minamino N."/>
            <person name="Mizutani M."/>
            <person name="Mizutani M."/>
            <person name="Mochizuki N."/>
            <person name="Monte I."/>
            <person name="Mosher R."/>
            <person name="Nagasaki H."/>
            <person name="Nakagami H."/>
            <person name="Naramoto S."/>
            <person name="Nishitani K."/>
            <person name="Ohtani M."/>
            <person name="Okamoto T."/>
            <person name="Okumura M."/>
            <person name="Phillips J."/>
            <person name="Pollak B."/>
            <person name="Reinders A."/>
            <person name="Rovekamp M."/>
            <person name="Sano R."/>
            <person name="Sawa S."/>
            <person name="Schmid M.W."/>
            <person name="Shirakawa M."/>
            <person name="Solano R."/>
            <person name="Spunde A."/>
            <person name="Suetsugu N."/>
            <person name="Sugano S."/>
            <person name="Sugiyama A."/>
            <person name="Sun R."/>
            <person name="Suzuki Y."/>
            <person name="Takenaka M."/>
            <person name="Takezawa D."/>
            <person name="Tomogane H."/>
            <person name="Tsuzuki M."/>
            <person name="Ueda T."/>
            <person name="Umeda M."/>
            <person name="Ward J.M."/>
            <person name="Watanabe Y."/>
            <person name="Yazaki K."/>
            <person name="Yokoyama R."/>
            <person name="Yoshitake Y."/>
            <person name="Yotsui I."/>
            <person name="Zachgo S."/>
            <person name="Schmutz J."/>
        </authorList>
    </citation>
    <scope>NUCLEOTIDE SEQUENCE [LARGE SCALE GENOMIC DNA]</scope>
    <source>
        <strain evidence="3">Tak-1</strain>
    </source>
</reference>
<proteinExistence type="predicted"/>
<dbReference type="AlphaFoldDB" id="A0A2R6W769"/>
<evidence type="ECO:0000313" key="3">
    <source>
        <dbReference type="Proteomes" id="UP000244005"/>
    </source>
</evidence>
<keyword evidence="3" id="KW-1185">Reference proteome</keyword>
<feature type="region of interest" description="Disordered" evidence="1">
    <location>
        <begin position="126"/>
        <end position="154"/>
    </location>
</feature>
<dbReference type="EMBL" id="KZ772808">
    <property type="protein sequence ID" value="PTQ29699.1"/>
    <property type="molecule type" value="Genomic_DNA"/>
</dbReference>
<feature type="compositionally biased region" description="Basic residues" evidence="1">
    <location>
        <begin position="238"/>
        <end position="249"/>
    </location>
</feature>
<accession>A0A2R6W769</accession>
<evidence type="ECO:0000256" key="1">
    <source>
        <dbReference type="SAM" id="MobiDB-lite"/>
    </source>
</evidence>
<organism evidence="2 3">
    <name type="scientific">Marchantia polymorpha</name>
    <name type="common">Common liverwort</name>
    <name type="synonym">Marchantia aquatica</name>
    <dbReference type="NCBI Taxonomy" id="3197"/>
    <lineage>
        <taxon>Eukaryota</taxon>
        <taxon>Viridiplantae</taxon>
        <taxon>Streptophyta</taxon>
        <taxon>Embryophyta</taxon>
        <taxon>Marchantiophyta</taxon>
        <taxon>Marchantiopsida</taxon>
        <taxon>Marchantiidae</taxon>
        <taxon>Marchantiales</taxon>
        <taxon>Marchantiaceae</taxon>
        <taxon>Marchantia</taxon>
    </lineage>
</organism>
<feature type="region of interest" description="Disordered" evidence="1">
    <location>
        <begin position="212"/>
        <end position="249"/>
    </location>
</feature>
<protein>
    <submittedName>
        <fullName evidence="2">Uncharacterized protein</fullName>
    </submittedName>
</protein>
<gene>
    <name evidence="2" type="ORF">MARPO_0136s0027</name>
</gene>
<sequence>MAGGDPALSHGIGLSIALQGHVGARAETHRHQRVQHRKANLLQRHFPPNRRNELHLQARPGRQAVPARIRQVGQQGLPAAAHRELLQPLQEQNLLRAALHQSAGAELHSVPRQNHGGARGAAQRLLHDQGPGAGDHQRRVRGRRPILHGGVREGGRCELPGGAFEDEARLLPAAIHRPHAQGPQHGLSQCLLAPRRPQFRVHLVRARRALALLRAPSPRRGRAPRPRRRPAQGQPHSPLRRRLRAARHRQLRRRLELAN</sequence>
<name>A0A2R6W769_MARPO</name>
<dbReference type="Proteomes" id="UP000244005">
    <property type="component" value="Unassembled WGS sequence"/>
</dbReference>
<evidence type="ECO:0000313" key="2">
    <source>
        <dbReference type="EMBL" id="PTQ29699.1"/>
    </source>
</evidence>
<feature type="compositionally biased region" description="Basic residues" evidence="1">
    <location>
        <begin position="217"/>
        <end position="230"/>
    </location>
</feature>